<accession>A0ABW5AZL1</accession>
<protein>
    <submittedName>
        <fullName evidence="3">Alpha/beta hydrolase</fullName>
    </submittedName>
</protein>
<gene>
    <name evidence="3" type="ORF">ACFSJT_16925</name>
</gene>
<dbReference type="GO" id="GO:0016787">
    <property type="term" value="F:hydrolase activity"/>
    <property type="evidence" value="ECO:0007669"/>
    <property type="project" value="UniProtKB-KW"/>
</dbReference>
<sequence length="289" mass="31983">MNLMRINFTMVLTIIFIVTSYAQNRAVIDIWPDKVPGEPDPKHPAEVDKSIKDTTTIHLTNVTNPNITVFQPKPFKNNGIGIIIAPGGGYYILAIDKEGYEVAEWLTSLGYTAFVLQYRVPKKEQGALQDIQRAIRIVRSKASDFNININTIGVLGFSAGGSLSARLSTLSNKNTYDTIDIIDKMNGSPDFSILIYPAYLDLGPSQSLTPDIKINNNTPPTFIFATADDKHANSALVMTSALRNKDLPVEFHLLPKGGHGYGLRKGNVAAETWPKLLEMWLETHILQKN</sequence>
<name>A0ABW5AZL1_9FLAO</name>
<keyword evidence="4" id="KW-1185">Reference proteome</keyword>
<dbReference type="InterPro" id="IPR029058">
    <property type="entry name" value="AB_hydrolase_fold"/>
</dbReference>
<organism evidence="3 4">
    <name type="scientific">Aquimarina celericrescens</name>
    <dbReference type="NCBI Taxonomy" id="1964542"/>
    <lineage>
        <taxon>Bacteria</taxon>
        <taxon>Pseudomonadati</taxon>
        <taxon>Bacteroidota</taxon>
        <taxon>Flavobacteriia</taxon>
        <taxon>Flavobacteriales</taxon>
        <taxon>Flavobacteriaceae</taxon>
        <taxon>Aquimarina</taxon>
    </lineage>
</organism>
<dbReference type="PANTHER" id="PTHR48081:SF6">
    <property type="entry name" value="PEPTIDASE S9 PROLYL OLIGOPEPTIDASE CATALYTIC DOMAIN-CONTAINING PROTEIN"/>
    <property type="match status" value="1"/>
</dbReference>
<comment type="caution">
    <text evidence="3">The sequence shown here is derived from an EMBL/GenBank/DDBJ whole genome shotgun (WGS) entry which is preliminary data.</text>
</comment>
<evidence type="ECO:0000259" key="2">
    <source>
        <dbReference type="Pfam" id="PF20434"/>
    </source>
</evidence>
<dbReference type="RefSeq" id="WP_378321527.1">
    <property type="nucleotide sequence ID" value="NZ_JBHUHY010000017.1"/>
</dbReference>
<dbReference type="EMBL" id="JBHUHY010000017">
    <property type="protein sequence ID" value="MFD2188493.1"/>
    <property type="molecule type" value="Genomic_DNA"/>
</dbReference>
<dbReference type="Pfam" id="PF20434">
    <property type="entry name" value="BD-FAE"/>
    <property type="match status" value="1"/>
</dbReference>
<evidence type="ECO:0000256" key="1">
    <source>
        <dbReference type="ARBA" id="ARBA00022801"/>
    </source>
</evidence>
<dbReference type="SUPFAM" id="SSF53474">
    <property type="entry name" value="alpha/beta-Hydrolases"/>
    <property type="match status" value="1"/>
</dbReference>
<dbReference type="InterPro" id="IPR049492">
    <property type="entry name" value="BD-FAE-like_dom"/>
</dbReference>
<reference evidence="4" key="1">
    <citation type="journal article" date="2019" name="Int. J. Syst. Evol. Microbiol.">
        <title>The Global Catalogue of Microorganisms (GCM) 10K type strain sequencing project: providing services to taxonomists for standard genome sequencing and annotation.</title>
        <authorList>
            <consortium name="The Broad Institute Genomics Platform"/>
            <consortium name="The Broad Institute Genome Sequencing Center for Infectious Disease"/>
            <person name="Wu L."/>
            <person name="Ma J."/>
        </authorList>
    </citation>
    <scope>NUCLEOTIDE SEQUENCE [LARGE SCALE GENOMIC DNA]</scope>
    <source>
        <strain evidence="4">DT92</strain>
    </source>
</reference>
<dbReference type="PANTHER" id="PTHR48081">
    <property type="entry name" value="AB HYDROLASE SUPERFAMILY PROTEIN C4A8.06C"/>
    <property type="match status" value="1"/>
</dbReference>
<evidence type="ECO:0000313" key="3">
    <source>
        <dbReference type="EMBL" id="MFD2188493.1"/>
    </source>
</evidence>
<dbReference type="Proteomes" id="UP001597344">
    <property type="component" value="Unassembled WGS sequence"/>
</dbReference>
<proteinExistence type="predicted"/>
<dbReference type="Gene3D" id="3.40.50.1820">
    <property type="entry name" value="alpha/beta hydrolase"/>
    <property type="match status" value="1"/>
</dbReference>
<feature type="domain" description="BD-FAE-like" evidence="2">
    <location>
        <begin position="70"/>
        <end position="178"/>
    </location>
</feature>
<dbReference type="InterPro" id="IPR050300">
    <property type="entry name" value="GDXG_lipolytic_enzyme"/>
</dbReference>
<evidence type="ECO:0000313" key="4">
    <source>
        <dbReference type="Proteomes" id="UP001597344"/>
    </source>
</evidence>
<keyword evidence="1 3" id="KW-0378">Hydrolase</keyword>